<evidence type="ECO:0000256" key="4">
    <source>
        <dbReference type="PIRSR" id="PIRSR000089-1"/>
    </source>
</evidence>
<dbReference type="FunFam" id="3.40.50.1220:FF:000001">
    <property type="entry name" value="Electron transfer flavoprotein, alpha subunit"/>
    <property type="match status" value="1"/>
</dbReference>
<keyword evidence="2" id="KW-0285">Flavoprotein</keyword>
<dbReference type="SMART" id="SM00893">
    <property type="entry name" value="ETF"/>
    <property type="match status" value="1"/>
</dbReference>
<comment type="cofactor">
    <cofactor evidence="4">
        <name>FAD</name>
        <dbReference type="ChEBI" id="CHEBI:57692"/>
    </cofactor>
    <text evidence="4">Binds 1 FAD per dimer.</text>
</comment>
<sequence>MILVLAEVLDGQVRKPAFESLLVGHLLGRELKLPTAAAVLAADTAGPAEELARFGASDVFTVSDPGLGRYTPDGYATVLAELVRRHTAAVVVIPATANGKDLAATLAARLECDLLPDVTGIEFEDNRAVAVRPIYAGKALQRLAVPDRRPVVISVRPRSFDAATAGTDASPVKVEEIKPERLRAVVADVVKTVTDTVELSEADVVISGGRGLKGPEAFALLEELAKVLNAAVGASRAAVDAGWRDHQFQVGQTGRIVAPTVYIACGISGAIQHLVGMVNSKCIVAINKDPEANIFKVADYGLVGDLFKVLPLLTEEFRKRKGA</sequence>
<comment type="similarity">
    <text evidence="1">Belongs to the ETF alpha-subunit/FixB family.</text>
</comment>
<dbReference type="PANTHER" id="PTHR43153">
    <property type="entry name" value="ELECTRON TRANSFER FLAVOPROTEIN ALPHA"/>
    <property type="match status" value="1"/>
</dbReference>
<dbReference type="CDD" id="cd01715">
    <property type="entry name" value="ETF_alpha"/>
    <property type="match status" value="1"/>
</dbReference>
<dbReference type="Gene3D" id="3.40.50.1220">
    <property type="entry name" value="TPP-binding domain"/>
    <property type="match status" value="1"/>
</dbReference>
<dbReference type="InterPro" id="IPR014731">
    <property type="entry name" value="ETF_asu_C"/>
</dbReference>
<feature type="binding site" evidence="4">
    <location>
        <position position="287"/>
    </location>
    <ligand>
        <name>FAD</name>
        <dbReference type="ChEBI" id="CHEBI:57692"/>
    </ligand>
</feature>
<dbReference type="EMBL" id="DSBX01000129">
    <property type="protein sequence ID" value="HDQ99303.1"/>
    <property type="molecule type" value="Genomic_DNA"/>
</dbReference>
<feature type="binding site" evidence="4">
    <location>
        <begin position="266"/>
        <end position="273"/>
    </location>
    <ligand>
        <name>FAD</name>
        <dbReference type="ChEBI" id="CHEBI:57692"/>
    </ligand>
</feature>
<evidence type="ECO:0000256" key="2">
    <source>
        <dbReference type="ARBA" id="ARBA00022630"/>
    </source>
</evidence>
<keyword evidence="3 4" id="KW-0274">FAD</keyword>
<gene>
    <name evidence="6" type="ORF">ENN51_03330</name>
</gene>
<dbReference type="Pfam" id="PF01012">
    <property type="entry name" value="ETF"/>
    <property type="match status" value="1"/>
</dbReference>
<evidence type="ECO:0000313" key="6">
    <source>
        <dbReference type="EMBL" id="HDQ99303.1"/>
    </source>
</evidence>
<dbReference type="InterPro" id="IPR029035">
    <property type="entry name" value="DHS-like_NAD/FAD-binding_dom"/>
</dbReference>
<dbReference type="GO" id="GO:0033539">
    <property type="term" value="P:fatty acid beta-oxidation using acyl-CoA dehydrogenase"/>
    <property type="evidence" value="ECO:0007669"/>
    <property type="project" value="TreeGrafter"/>
</dbReference>
<evidence type="ECO:0000259" key="5">
    <source>
        <dbReference type="SMART" id="SM00893"/>
    </source>
</evidence>
<dbReference type="Proteomes" id="UP000885672">
    <property type="component" value="Unassembled WGS sequence"/>
</dbReference>
<dbReference type="PIRSF" id="PIRSF000089">
    <property type="entry name" value="Electra_flavoP_a"/>
    <property type="match status" value="1"/>
</dbReference>
<feature type="binding site" evidence="4">
    <location>
        <begin position="249"/>
        <end position="253"/>
    </location>
    <ligand>
        <name>FAD</name>
        <dbReference type="ChEBI" id="CHEBI:57692"/>
    </ligand>
</feature>
<feature type="binding site" evidence="4">
    <location>
        <position position="210"/>
    </location>
    <ligand>
        <name>FAD</name>
        <dbReference type="ChEBI" id="CHEBI:57692"/>
    </ligand>
</feature>
<dbReference type="AlphaFoldDB" id="A0A7V0T5H0"/>
<feature type="binding site" evidence="4">
    <location>
        <begin position="235"/>
        <end position="236"/>
    </location>
    <ligand>
        <name>FAD</name>
        <dbReference type="ChEBI" id="CHEBI:57692"/>
    </ligand>
</feature>
<feature type="domain" description="Electron transfer flavoprotein alpha/beta-subunit N-terminal" evidence="5">
    <location>
        <begin position="2"/>
        <end position="193"/>
    </location>
</feature>
<dbReference type="InterPro" id="IPR001308">
    <property type="entry name" value="ETF_a/FixB"/>
</dbReference>
<dbReference type="PANTHER" id="PTHR43153:SF1">
    <property type="entry name" value="ELECTRON TRANSFER FLAVOPROTEIN SUBUNIT ALPHA, MITOCHONDRIAL"/>
    <property type="match status" value="1"/>
</dbReference>
<dbReference type="GO" id="GO:0009055">
    <property type="term" value="F:electron transfer activity"/>
    <property type="evidence" value="ECO:0007669"/>
    <property type="project" value="InterPro"/>
</dbReference>
<dbReference type="InterPro" id="IPR014729">
    <property type="entry name" value="Rossmann-like_a/b/a_fold"/>
</dbReference>
<evidence type="ECO:0000256" key="3">
    <source>
        <dbReference type="ARBA" id="ARBA00022827"/>
    </source>
</evidence>
<organism evidence="6">
    <name type="scientific">candidate division WOR-3 bacterium</name>
    <dbReference type="NCBI Taxonomy" id="2052148"/>
    <lineage>
        <taxon>Bacteria</taxon>
        <taxon>Bacteria division WOR-3</taxon>
    </lineage>
</organism>
<protein>
    <submittedName>
        <fullName evidence="6">Electron transfer flavoprotein subunit alpha/FixB family protein</fullName>
    </submittedName>
</protein>
<reference evidence="6" key="1">
    <citation type="journal article" date="2020" name="mSystems">
        <title>Genome- and Community-Level Interaction Insights into Carbon Utilization and Element Cycling Functions of Hydrothermarchaeota in Hydrothermal Sediment.</title>
        <authorList>
            <person name="Zhou Z."/>
            <person name="Liu Y."/>
            <person name="Xu W."/>
            <person name="Pan J."/>
            <person name="Luo Z.H."/>
            <person name="Li M."/>
        </authorList>
    </citation>
    <scope>NUCLEOTIDE SEQUENCE [LARGE SCALE GENOMIC DNA]</scope>
    <source>
        <strain evidence="6">SpSt-1182</strain>
    </source>
</reference>
<dbReference type="InterPro" id="IPR033947">
    <property type="entry name" value="ETF_alpha_N"/>
</dbReference>
<dbReference type="Pfam" id="PF00766">
    <property type="entry name" value="ETF_alpha"/>
    <property type="match status" value="1"/>
</dbReference>
<dbReference type="SUPFAM" id="SSF52467">
    <property type="entry name" value="DHS-like NAD/FAD-binding domain"/>
    <property type="match status" value="1"/>
</dbReference>
<name>A0A7V0T5H0_UNCW3</name>
<dbReference type="InterPro" id="IPR014730">
    <property type="entry name" value="ETF_a/b_N"/>
</dbReference>
<proteinExistence type="inferred from homology"/>
<dbReference type="GO" id="GO:0050660">
    <property type="term" value="F:flavin adenine dinucleotide binding"/>
    <property type="evidence" value="ECO:0007669"/>
    <property type="project" value="InterPro"/>
</dbReference>
<evidence type="ECO:0000256" key="1">
    <source>
        <dbReference type="ARBA" id="ARBA00005817"/>
    </source>
</evidence>
<dbReference type="SUPFAM" id="SSF52402">
    <property type="entry name" value="Adenine nucleotide alpha hydrolases-like"/>
    <property type="match status" value="1"/>
</dbReference>
<accession>A0A7V0T5H0</accession>
<comment type="caution">
    <text evidence="6">The sequence shown here is derived from an EMBL/GenBank/DDBJ whole genome shotgun (WGS) entry which is preliminary data.</text>
</comment>
<dbReference type="Gene3D" id="3.40.50.620">
    <property type="entry name" value="HUPs"/>
    <property type="match status" value="1"/>
</dbReference>